<sequence>MAHKTKNIGQSPSGNTLTFSNVASINLSENSMSCQNKSGRQIDHVSISDKQGKTSEDVAAFVRTVVDHGCKFKNPLLHLINGNYVRCSAIEALEQHSGRDHKGIVIRSEGDAILGFIEIPTVETRERVANVLHDTLEAYAVGKFTQPDWVEILNVTTETN</sequence>
<dbReference type="EMBL" id="NOIF01000149">
    <property type="protein sequence ID" value="OZS42485.1"/>
    <property type="molecule type" value="Genomic_DNA"/>
</dbReference>
<proteinExistence type="predicted"/>
<accession>A0ABX4FVY5</accession>
<evidence type="ECO:0000313" key="1">
    <source>
        <dbReference type="EMBL" id="OZS42485.1"/>
    </source>
</evidence>
<comment type="caution">
    <text evidence="1">The sequence shown here is derived from an EMBL/GenBank/DDBJ whole genome shotgun (WGS) entry which is preliminary data.</text>
</comment>
<dbReference type="Proteomes" id="UP000215999">
    <property type="component" value="Unassembled WGS sequence"/>
</dbReference>
<dbReference type="RefSeq" id="WP_094958128.1">
    <property type="nucleotide sequence ID" value="NZ_NOIF01000149.1"/>
</dbReference>
<protein>
    <submittedName>
        <fullName evidence="1">Uncharacterized protein</fullName>
    </submittedName>
</protein>
<keyword evidence="2" id="KW-1185">Reference proteome</keyword>
<name>A0ABX4FVY5_9GAMM</name>
<evidence type="ECO:0000313" key="2">
    <source>
        <dbReference type="Proteomes" id="UP000215999"/>
    </source>
</evidence>
<organism evidence="1 2">
    <name type="scientific">Photobacterium sanguinicancri</name>
    <dbReference type="NCBI Taxonomy" id="875932"/>
    <lineage>
        <taxon>Bacteria</taxon>
        <taxon>Pseudomonadati</taxon>
        <taxon>Pseudomonadota</taxon>
        <taxon>Gammaproteobacteria</taxon>
        <taxon>Vibrionales</taxon>
        <taxon>Vibrionaceae</taxon>
        <taxon>Photobacterium</taxon>
    </lineage>
</organism>
<gene>
    <name evidence="1" type="ORF">ASV53_18180</name>
</gene>
<reference evidence="1 2" key="1">
    <citation type="journal article" date="2016" name="Antonie Van Leeuwenhoek">
        <title>Photobacterium sanguinicancri sp. nov. isolated from marine animals.</title>
        <authorList>
            <person name="Gomez-Gil B."/>
            <person name="Roque A."/>
            <person name="Rotllant G."/>
            <person name="Romalde J.L."/>
            <person name="Doce A."/>
            <person name="Eggermont M."/>
            <person name="Defoirdt T."/>
        </authorList>
    </citation>
    <scope>NUCLEOTIDE SEQUENCE [LARGE SCALE GENOMIC DNA]</scope>
    <source>
        <strain evidence="1 2">CAIM 1827</strain>
    </source>
</reference>